<comment type="caution">
    <text evidence="6">The sequence shown here is derived from an EMBL/GenBank/DDBJ whole genome shotgun (WGS) entry which is preliminary data.</text>
</comment>
<evidence type="ECO:0008006" key="8">
    <source>
        <dbReference type="Google" id="ProtNLM"/>
    </source>
</evidence>
<evidence type="ECO:0000313" key="7">
    <source>
        <dbReference type="Proteomes" id="UP001605036"/>
    </source>
</evidence>
<proteinExistence type="inferred from homology"/>
<dbReference type="SUPFAM" id="SSF49764">
    <property type="entry name" value="HSP20-like chaperones"/>
    <property type="match status" value="1"/>
</dbReference>
<gene>
    <name evidence="6" type="ORF">R1flu_013296</name>
</gene>
<dbReference type="EMBL" id="JBHFFA010000004">
    <property type="protein sequence ID" value="KAL2628610.1"/>
    <property type="molecule type" value="Genomic_DNA"/>
</dbReference>
<dbReference type="CDD" id="cd06472">
    <property type="entry name" value="ACD_ScHsp26_like"/>
    <property type="match status" value="1"/>
</dbReference>
<evidence type="ECO:0000256" key="1">
    <source>
        <dbReference type="ARBA" id="ARBA00023016"/>
    </source>
</evidence>
<organism evidence="6 7">
    <name type="scientific">Riccia fluitans</name>
    <dbReference type="NCBI Taxonomy" id="41844"/>
    <lineage>
        <taxon>Eukaryota</taxon>
        <taxon>Viridiplantae</taxon>
        <taxon>Streptophyta</taxon>
        <taxon>Embryophyta</taxon>
        <taxon>Marchantiophyta</taxon>
        <taxon>Marchantiopsida</taxon>
        <taxon>Marchantiidae</taxon>
        <taxon>Marchantiales</taxon>
        <taxon>Ricciaceae</taxon>
        <taxon>Riccia</taxon>
    </lineage>
</organism>
<dbReference type="Gene3D" id="2.60.40.790">
    <property type="match status" value="1"/>
</dbReference>
<reference evidence="6 7" key="1">
    <citation type="submission" date="2024-09" db="EMBL/GenBank/DDBJ databases">
        <title>Chromosome-scale assembly of Riccia fluitans.</title>
        <authorList>
            <person name="Paukszto L."/>
            <person name="Sawicki J."/>
            <person name="Karawczyk K."/>
            <person name="Piernik-Szablinska J."/>
            <person name="Szczecinska M."/>
            <person name="Mazdziarz M."/>
        </authorList>
    </citation>
    <scope>NUCLEOTIDE SEQUENCE [LARGE SCALE GENOMIC DNA]</scope>
    <source>
        <strain evidence="6">Rf_01</strain>
        <tissue evidence="6">Aerial parts of the thallus</tissue>
    </source>
</reference>
<dbReference type="InterPro" id="IPR031107">
    <property type="entry name" value="Small_HSP"/>
</dbReference>
<evidence type="ECO:0000259" key="5">
    <source>
        <dbReference type="PROSITE" id="PS51203"/>
    </source>
</evidence>
<dbReference type="PROSITE" id="PS51203">
    <property type="entry name" value="CS"/>
    <property type="match status" value="1"/>
</dbReference>
<evidence type="ECO:0000259" key="4">
    <source>
        <dbReference type="PROSITE" id="PS01031"/>
    </source>
</evidence>
<sequence length="162" mass="18332">MSLVPRGFGGSIFDPLFVGNIFDPIETMSRTLFDQAFPTTTLDKDVAAVANTRIDWVETPDAHVFRADLPGMKKEEIKVQVSDDGVLSISGERQKEKKDEKDNYRREERLFGRFFRQFKLPANTKTQEIKAKVENGVLTVCVPKTEEAKQKPPQVRSVEISA</sequence>
<feature type="domain" description="SHSP" evidence="4">
    <location>
        <begin position="45"/>
        <end position="161"/>
    </location>
</feature>
<feature type="domain" description="CS" evidence="5">
    <location>
        <begin position="49"/>
        <end position="156"/>
    </location>
</feature>
<dbReference type="AlphaFoldDB" id="A0ABD1YD57"/>
<dbReference type="Proteomes" id="UP001605036">
    <property type="component" value="Unassembled WGS sequence"/>
</dbReference>
<name>A0ABD1YD57_9MARC</name>
<dbReference type="PROSITE" id="PS01031">
    <property type="entry name" value="SHSP"/>
    <property type="match status" value="1"/>
</dbReference>
<evidence type="ECO:0000256" key="2">
    <source>
        <dbReference type="PROSITE-ProRule" id="PRU00285"/>
    </source>
</evidence>
<dbReference type="InterPro" id="IPR008978">
    <property type="entry name" value="HSP20-like_chaperone"/>
</dbReference>
<accession>A0ABD1YD57</accession>
<comment type="similarity">
    <text evidence="2 3">Belongs to the small heat shock protein (HSP20) family.</text>
</comment>
<protein>
    <recommendedName>
        <fullName evidence="8">SHSP domain-containing protein</fullName>
    </recommendedName>
</protein>
<evidence type="ECO:0000256" key="3">
    <source>
        <dbReference type="RuleBase" id="RU003616"/>
    </source>
</evidence>
<keyword evidence="1" id="KW-0346">Stress response</keyword>
<dbReference type="Pfam" id="PF00011">
    <property type="entry name" value="HSP20"/>
    <property type="match status" value="1"/>
</dbReference>
<evidence type="ECO:0000313" key="6">
    <source>
        <dbReference type="EMBL" id="KAL2628610.1"/>
    </source>
</evidence>
<dbReference type="InterPro" id="IPR007052">
    <property type="entry name" value="CS_dom"/>
</dbReference>
<dbReference type="PANTHER" id="PTHR11527">
    <property type="entry name" value="HEAT-SHOCK PROTEIN 20 FAMILY MEMBER"/>
    <property type="match status" value="1"/>
</dbReference>
<dbReference type="InterPro" id="IPR002068">
    <property type="entry name" value="A-crystallin/Hsp20_dom"/>
</dbReference>
<keyword evidence="7" id="KW-1185">Reference proteome</keyword>